<dbReference type="SUPFAM" id="SSF90257">
    <property type="entry name" value="Myosin rod fragments"/>
    <property type="match status" value="1"/>
</dbReference>
<reference evidence="2 3" key="1">
    <citation type="submission" date="2019-03" db="EMBL/GenBank/DDBJ databases">
        <title>Draft genome sequence of Xylaria hypoxylon DSM 108379, a ubiquitous saprotrophic-parasitic fungi on hardwood.</title>
        <authorList>
            <person name="Buettner E."/>
            <person name="Leonhardt S."/>
            <person name="Gebauer A.M."/>
            <person name="Liers C."/>
            <person name="Hofrichter M."/>
            <person name="Kellner H."/>
        </authorList>
    </citation>
    <scope>NUCLEOTIDE SEQUENCE [LARGE SCALE GENOMIC DNA]</scope>
    <source>
        <strain evidence="2 3">DSM 108379</strain>
    </source>
</reference>
<evidence type="ECO:0000313" key="3">
    <source>
        <dbReference type="Proteomes" id="UP000297716"/>
    </source>
</evidence>
<feature type="coiled-coil region" evidence="1">
    <location>
        <begin position="12"/>
        <end position="74"/>
    </location>
</feature>
<organism evidence="2 3">
    <name type="scientific">Xylaria hypoxylon</name>
    <dbReference type="NCBI Taxonomy" id="37992"/>
    <lineage>
        <taxon>Eukaryota</taxon>
        <taxon>Fungi</taxon>
        <taxon>Dikarya</taxon>
        <taxon>Ascomycota</taxon>
        <taxon>Pezizomycotina</taxon>
        <taxon>Sordariomycetes</taxon>
        <taxon>Xylariomycetidae</taxon>
        <taxon>Xylariales</taxon>
        <taxon>Xylariaceae</taxon>
        <taxon>Xylaria</taxon>
    </lineage>
</organism>
<dbReference type="Proteomes" id="UP000297716">
    <property type="component" value="Unassembled WGS sequence"/>
</dbReference>
<dbReference type="EMBL" id="SKBN01000234">
    <property type="protein sequence ID" value="TGJ80223.1"/>
    <property type="molecule type" value="Genomic_DNA"/>
</dbReference>
<comment type="caution">
    <text evidence="2">The sequence shown here is derived from an EMBL/GenBank/DDBJ whole genome shotgun (WGS) entry which is preliminary data.</text>
</comment>
<keyword evidence="1" id="KW-0175">Coiled coil</keyword>
<keyword evidence="3" id="KW-1185">Reference proteome</keyword>
<sequence length="94" mass="10619">SRATIDAKLAEARALESQISAKAAQVQALKVQIADTEKEIEKEKDPRVHAEKAFEQLEAEMELLVRQVETLRVEADEEFARGLAEREGEWAGWK</sequence>
<evidence type="ECO:0000256" key="1">
    <source>
        <dbReference type="SAM" id="Coils"/>
    </source>
</evidence>
<accession>A0A4Z0YNP5</accession>
<protein>
    <submittedName>
        <fullName evidence="2">Uncharacterized protein</fullName>
    </submittedName>
</protein>
<dbReference type="OrthoDB" id="10608541at2759"/>
<name>A0A4Z0YNP5_9PEZI</name>
<gene>
    <name evidence="2" type="ORF">E0Z10_g8554</name>
</gene>
<evidence type="ECO:0000313" key="2">
    <source>
        <dbReference type="EMBL" id="TGJ80223.1"/>
    </source>
</evidence>
<dbReference type="AlphaFoldDB" id="A0A4Z0YNP5"/>
<feature type="non-terminal residue" evidence="2">
    <location>
        <position position="1"/>
    </location>
</feature>
<proteinExistence type="predicted"/>